<name>A0A8S0TMG9_OLEEU</name>
<dbReference type="PROSITE" id="PS50011">
    <property type="entry name" value="PROTEIN_KINASE_DOM"/>
    <property type="match status" value="1"/>
</dbReference>
<comment type="caution">
    <text evidence="3">The sequence shown here is derived from an EMBL/GenBank/DDBJ whole genome shotgun (WGS) entry which is preliminary data.</text>
</comment>
<reference evidence="3 4" key="1">
    <citation type="submission" date="2019-12" db="EMBL/GenBank/DDBJ databases">
        <authorList>
            <person name="Alioto T."/>
            <person name="Alioto T."/>
            <person name="Gomez Garrido J."/>
        </authorList>
    </citation>
    <scope>NUCLEOTIDE SEQUENCE [LARGE SCALE GENOMIC DNA]</scope>
</reference>
<organism evidence="3 4">
    <name type="scientific">Olea europaea subsp. europaea</name>
    <dbReference type="NCBI Taxonomy" id="158383"/>
    <lineage>
        <taxon>Eukaryota</taxon>
        <taxon>Viridiplantae</taxon>
        <taxon>Streptophyta</taxon>
        <taxon>Embryophyta</taxon>
        <taxon>Tracheophyta</taxon>
        <taxon>Spermatophyta</taxon>
        <taxon>Magnoliopsida</taxon>
        <taxon>eudicotyledons</taxon>
        <taxon>Gunneridae</taxon>
        <taxon>Pentapetalae</taxon>
        <taxon>asterids</taxon>
        <taxon>lamiids</taxon>
        <taxon>Lamiales</taxon>
        <taxon>Oleaceae</taxon>
        <taxon>Oleeae</taxon>
        <taxon>Olea</taxon>
    </lineage>
</organism>
<dbReference type="AlphaFoldDB" id="A0A8S0TMG9"/>
<dbReference type="SUPFAM" id="SSF56112">
    <property type="entry name" value="Protein kinase-like (PK-like)"/>
    <property type="match status" value="1"/>
</dbReference>
<keyword evidence="3" id="KW-0418">Kinase</keyword>
<sequence length="233" mass="26620">MERGSSSPENSTSSKKSDQNVKLTFLKEDREHFDMTSRLKSSVEILGNGVFRSYYKAALNADQVTVVKRFRHMNSVGKTDFHEHMRSLAFHLHGNRTRGHPSLDWPARLNIIKGVSKGLLCLHNELPSLMASHGHLKSSNVLLDKSYNPLLTDYALIPVVNQQHAQDHITAYKSPEYMQTDHAKNRRVDTWNTNSRDPHRENPIKLLATRQGKRSRFGDVGRVLTSQGRQQRL</sequence>
<evidence type="ECO:0000259" key="2">
    <source>
        <dbReference type="PROSITE" id="PS50011"/>
    </source>
</evidence>
<dbReference type="InterPro" id="IPR000719">
    <property type="entry name" value="Prot_kinase_dom"/>
</dbReference>
<dbReference type="EMBL" id="CACTIH010007242">
    <property type="protein sequence ID" value="CAA3005101.1"/>
    <property type="molecule type" value="Genomic_DNA"/>
</dbReference>
<feature type="domain" description="Protein kinase" evidence="2">
    <location>
        <begin position="1"/>
        <end position="233"/>
    </location>
</feature>
<dbReference type="PANTHER" id="PTHR48007:SF64">
    <property type="entry name" value="POLLEN RECEPTOR-LIKE KINASE 1"/>
    <property type="match status" value="1"/>
</dbReference>
<gene>
    <name evidence="3" type="ORF">OLEA9_A069864</name>
</gene>
<dbReference type="PANTHER" id="PTHR48007">
    <property type="entry name" value="LEUCINE-RICH REPEAT RECEPTOR-LIKE PROTEIN KINASE PXC1"/>
    <property type="match status" value="1"/>
</dbReference>
<dbReference type="Gene3D" id="1.10.510.10">
    <property type="entry name" value="Transferase(Phosphotransferase) domain 1"/>
    <property type="match status" value="1"/>
</dbReference>
<accession>A0A8S0TMG9</accession>
<proteinExistence type="predicted"/>
<keyword evidence="3" id="KW-0808">Transferase</keyword>
<evidence type="ECO:0000256" key="1">
    <source>
        <dbReference type="SAM" id="MobiDB-lite"/>
    </source>
</evidence>
<keyword evidence="4" id="KW-1185">Reference proteome</keyword>
<dbReference type="Proteomes" id="UP000594638">
    <property type="component" value="Unassembled WGS sequence"/>
</dbReference>
<protein>
    <submittedName>
        <fullName evidence="3">Pollen receptor-like kinase 2</fullName>
    </submittedName>
</protein>
<keyword evidence="3" id="KW-0675">Receptor</keyword>
<evidence type="ECO:0000313" key="4">
    <source>
        <dbReference type="Proteomes" id="UP000594638"/>
    </source>
</evidence>
<feature type="compositionally biased region" description="Low complexity" evidence="1">
    <location>
        <begin position="1"/>
        <end position="14"/>
    </location>
</feature>
<dbReference type="Gramene" id="OE9A069864T1">
    <property type="protein sequence ID" value="OE9A069864C1"/>
    <property type="gene ID" value="OE9A069864"/>
</dbReference>
<feature type="region of interest" description="Disordered" evidence="1">
    <location>
        <begin position="1"/>
        <end position="20"/>
    </location>
</feature>
<evidence type="ECO:0000313" key="3">
    <source>
        <dbReference type="EMBL" id="CAA3005101.1"/>
    </source>
</evidence>
<dbReference type="InterPro" id="IPR011009">
    <property type="entry name" value="Kinase-like_dom_sf"/>
</dbReference>
<dbReference type="GO" id="GO:0005524">
    <property type="term" value="F:ATP binding"/>
    <property type="evidence" value="ECO:0007669"/>
    <property type="project" value="InterPro"/>
</dbReference>
<dbReference type="OrthoDB" id="418615at2759"/>
<dbReference type="GO" id="GO:0004672">
    <property type="term" value="F:protein kinase activity"/>
    <property type="evidence" value="ECO:0007669"/>
    <property type="project" value="InterPro"/>
</dbReference>
<dbReference type="InterPro" id="IPR046959">
    <property type="entry name" value="PRK1-6/SRF4-like"/>
</dbReference>